<dbReference type="CDD" id="cd02803">
    <property type="entry name" value="OYE_like_FMN_family"/>
    <property type="match status" value="1"/>
</dbReference>
<reference evidence="12" key="1">
    <citation type="submission" date="2018-07" db="EMBL/GenBank/DDBJ databases">
        <authorList>
            <consortium name="Genoscope - CEA"/>
            <person name="William W."/>
        </authorList>
    </citation>
    <scope>NUCLEOTIDE SEQUENCE</scope>
    <source>
        <strain evidence="12">IK1</strain>
    </source>
</reference>
<proteinExistence type="inferred from homology"/>
<dbReference type="InterPro" id="IPR051793">
    <property type="entry name" value="NADH:flavin_oxidoreductase"/>
</dbReference>
<evidence type="ECO:0000256" key="2">
    <source>
        <dbReference type="ARBA" id="ARBA00001966"/>
    </source>
</evidence>
<comment type="similarity">
    <text evidence="3">In the N-terminal section; belongs to the NADH:flavin oxidoreductase/NADH oxidase family.</text>
</comment>
<dbReference type="Gene3D" id="3.20.20.70">
    <property type="entry name" value="Aldolase class I"/>
    <property type="match status" value="1"/>
</dbReference>
<dbReference type="PANTHER" id="PTHR42917:SF2">
    <property type="entry name" value="2,4-DIENOYL-COA REDUCTASE [(2E)-ENOYL-COA-PRODUCING]"/>
    <property type="match status" value="1"/>
</dbReference>
<dbReference type="GO" id="GO:0046872">
    <property type="term" value="F:metal ion binding"/>
    <property type="evidence" value="ECO:0007669"/>
    <property type="project" value="UniProtKB-KW"/>
</dbReference>
<feature type="domain" description="FAD/NAD(P)-binding" evidence="11">
    <location>
        <begin position="379"/>
        <end position="612"/>
    </location>
</feature>
<evidence type="ECO:0000256" key="9">
    <source>
        <dbReference type="ARBA" id="ARBA00023014"/>
    </source>
</evidence>
<evidence type="ECO:0000256" key="5">
    <source>
        <dbReference type="ARBA" id="ARBA00022643"/>
    </source>
</evidence>
<organism evidence="12">
    <name type="scientific">Uncultured Desulfatiglans sp</name>
    <dbReference type="NCBI Taxonomy" id="1748965"/>
    <lineage>
        <taxon>Bacteria</taxon>
        <taxon>Pseudomonadati</taxon>
        <taxon>Thermodesulfobacteriota</taxon>
        <taxon>Desulfobacteria</taxon>
        <taxon>Desulfatiglandales</taxon>
        <taxon>Desulfatiglandaceae</taxon>
        <taxon>Desulfatiglans</taxon>
        <taxon>environmental samples</taxon>
    </lineage>
</organism>
<sequence length="638" mass="69812">MQTLFSPFRIRELELRNRIVMPSLASFLIEEGGHIPERAIEHYRRRASGGVAMVIMEACSVAPEGVVSAHQARIDHDGLIEGLSKIARAIKEEGAVPAIQIHHGGRQTSARVIGRKPLAPSPLPCPTIRGDVEPLTIEAIQDLVERFGRAAERAVQAGFELIELHGAHGYLINQFLSPFSNIREDAYGGDIARRARFAKEIILELRRRIGPDFPLSFKISAQEFVQGGLDVPESIEILKILVPAGLDVVQVSAGNDATPEWICQPMFMEQACLSEAARRIREAIQVPIMTVGRINDPHLAEDLIDKGVADLVCIGRGLIADPELPRKAMEGRLDEIRRCIACNTCMQSIFRRGRVECLVNPTLGREKEMVIRPAEVRRKILVIGGGPGGLNLAWVAAQRGHEVHLYEKAPVLGGQLLLGSVTGYKRELLSLIRFQESQIKRFGVICHLGEEATLETIRHEQPDAVVLAAGSRPIRPEVEGIDHPMVIFPAEALNGARPLGEEIVIVGGGPTGCEIALHLAENDCRVTIVEKLADLGAGLETMTRKILLRRLKARAVKAYTKHSLVRIGGTGVDIQGETGEPFTVPAERVVVAIGNQPDDRLFNEIVEAGYEVHQIGDCREPSSAKNAIYEGAVLGRRL</sequence>
<name>A0A653A8E3_UNCDX</name>
<keyword evidence="9" id="KW-0411">Iron-sulfur</keyword>
<evidence type="ECO:0000259" key="11">
    <source>
        <dbReference type="Pfam" id="PF07992"/>
    </source>
</evidence>
<dbReference type="PANTHER" id="PTHR42917">
    <property type="entry name" value="2,4-DIENOYL-COA REDUCTASE"/>
    <property type="match status" value="1"/>
</dbReference>
<dbReference type="Pfam" id="PF07992">
    <property type="entry name" value="Pyr_redox_2"/>
    <property type="match status" value="1"/>
</dbReference>
<evidence type="ECO:0000259" key="10">
    <source>
        <dbReference type="Pfam" id="PF00724"/>
    </source>
</evidence>
<feature type="domain" description="NADH:flavin oxidoreductase/NADH oxidase N-terminal" evidence="10">
    <location>
        <begin position="4"/>
        <end position="334"/>
    </location>
</feature>
<dbReference type="AlphaFoldDB" id="A0A653A8E3"/>
<dbReference type="InterPro" id="IPR013785">
    <property type="entry name" value="Aldolase_TIM"/>
</dbReference>
<dbReference type="GO" id="GO:0016491">
    <property type="term" value="F:oxidoreductase activity"/>
    <property type="evidence" value="ECO:0007669"/>
    <property type="project" value="UniProtKB-KW"/>
</dbReference>
<dbReference type="PRINTS" id="PR00469">
    <property type="entry name" value="PNDRDTASEII"/>
</dbReference>
<dbReference type="EMBL" id="UPXX01000027">
    <property type="protein sequence ID" value="VBB44244.1"/>
    <property type="molecule type" value="Genomic_DNA"/>
</dbReference>
<dbReference type="InterPro" id="IPR023753">
    <property type="entry name" value="FAD/NAD-binding_dom"/>
</dbReference>
<dbReference type="SUPFAM" id="SSF51905">
    <property type="entry name" value="FAD/NAD(P)-binding domain"/>
    <property type="match status" value="1"/>
</dbReference>
<dbReference type="GO" id="GO:0010181">
    <property type="term" value="F:FMN binding"/>
    <property type="evidence" value="ECO:0007669"/>
    <property type="project" value="InterPro"/>
</dbReference>
<protein>
    <submittedName>
        <fullName evidence="12">NADH oxidase</fullName>
        <ecNumber evidence="12">1.-.-.-</ecNumber>
    </submittedName>
</protein>
<evidence type="ECO:0000256" key="4">
    <source>
        <dbReference type="ARBA" id="ARBA00022630"/>
    </source>
</evidence>
<keyword evidence="6" id="KW-0479">Metal-binding</keyword>
<accession>A0A653A8E3</accession>
<dbReference type="SUPFAM" id="SSF51395">
    <property type="entry name" value="FMN-linked oxidoreductases"/>
    <property type="match status" value="1"/>
</dbReference>
<gene>
    <name evidence="12" type="ORF">TRIP_B330398</name>
</gene>
<evidence type="ECO:0000313" key="12">
    <source>
        <dbReference type="EMBL" id="VBB44244.1"/>
    </source>
</evidence>
<evidence type="ECO:0000256" key="6">
    <source>
        <dbReference type="ARBA" id="ARBA00022723"/>
    </source>
</evidence>
<dbReference type="Pfam" id="PF00724">
    <property type="entry name" value="Oxidored_FMN"/>
    <property type="match status" value="1"/>
</dbReference>
<dbReference type="InterPro" id="IPR036188">
    <property type="entry name" value="FAD/NAD-bd_sf"/>
</dbReference>
<keyword evidence="5" id="KW-0288">FMN</keyword>
<evidence type="ECO:0000256" key="1">
    <source>
        <dbReference type="ARBA" id="ARBA00001917"/>
    </source>
</evidence>
<dbReference type="InterPro" id="IPR001155">
    <property type="entry name" value="OxRdtase_FMN_N"/>
</dbReference>
<dbReference type="Gene3D" id="3.50.50.60">
    <property type="entry name" value="FAD/NAD(P)-binding domain"/>
    <property type="match status" value="1"/>
</dbReference>
<dbReference type="EC" id="1.-.-.-" evidence="12"/>
<dbReference type="Gene3D" id="3.40.50.720">
    <property type="entry name" value="NAD(P)-binding Rossmann-like Domain"/>
    <property type="match status" value="1"/>
</dbReference>
<keyword evidence="7 12" id="KW-0560">Oxidoreductase</keyword>
<keyword evidence="8" id="KW-0408">Iron</keyword>
<keyword evidence="4" id="KW-0285">Flavoprotein</keyword>
<evidence type="ECO:0000256" key="8">
    <source>
        <dbReference type="ARBA" id="ARBA00023004"/>
    </source>
</evidence>
<comment type="cofactor">
    <cofactor evidence="1">
        <name>FMN</name>
        <dbReference type="ChEBI" id="CHEBI:58210"/>
    </cofactor>
</comment>
<dbReference type="GO" id="GO:0051536">
    <property type="term" value="F:iron-sulfur cluster binding"/>
    <property type="evidence" value="ECO:0007669"/>
    <property type="project" value="UniProtKB-KW"/>
</dbReference>
<evidence type="ECO:0000256" key="7">
    <source>
        <dbReference type="ARBA" id="ARBA00023002"/>
    </source>
</evidence>
<dbReference type="PRINTS" id="PR00368">
    <property type="entry name" value="FADPNR"/>
</dbReference>
<comment type="cofactor">
    <cofactor evidence="2">
        <name>[4Fe-4S] cluster</name>
        <dbReference type="ChEBI" id="CHEBI:49883"/>
    </cofactor>
</comment>
<evidence type="ECO:0000256" key="3">
    <source>
        <dbReference type="ARBA" id="ARBA00011048"/>
    </source>
</evidence>